<dbReference type="Pfam" id="PF04237">
    <property type="entry name" value="YjbR"/>
    <property type="match status" value="1"/>
</dbReference>
<dbReference type="Proteomes" id="UP001595453">
    <property type="component" value="Unassembled WGS sequence"/>
</dbReference>
<name>A0ABV7CDL3_9GAMM</name>
<sequence length="128" mass="14486">MDAQQVHDYLLNKPEASVGQPFGEGVDVYKVKGKMFATLARGKYPAGEAVFWWLNLKCDPDEAFMLRDLFPAIRPGYHMDKRLWNTVVLDGSVPAGEIQRMIDNSFLLVVQKMPKREQTSLLLKLSAS</sequence>
<dbReference type="SUPFAM" id="SSF142906">
    <property type="entry name" value="YjbR-like"/>
    <property type="match status" value="1"/>
</dbReference>
<dbReference type="InterPro" id="IPR007351">
    <property type="entry name" value="YjbR"/>
</dbReference>
<dbReference type="EMBL" id="JBHRSD010000001">
    <property type="protein sequence ID" value="MFC3030951.1"/>
    <property type="molecule type" value="Genomic_DNA"/>
</dbReference>
<protein>
    <submittedName>
        <fullName evidence="1">MmcQ/YjbR family DNA-binding protein</fullName>
    </submittedName>
</protein>
<dbReference type="InterPro" id="IPR058532">
    <property type="entry name" value="YjbR/MT2646/Rv2570-like"/>
</dbReference>
<dbReference type="InterPro" id="IPR038056">
    <property type="entry name" value="YjbR-like_sf"/>
</dbReference>
<dbReference type="Gene3D" id="3.90.1150.30">
    <property type="match status" value="1"/>
</dbReference>
<keyword evidence="2" id="KW-1185">Reference proteome</keyword>
<comment type="caution">
    <text evidence="1">The sequence shown here is derived from an EMBL/GenBank/DDBJ whole genome shotgun (WGS) entry which is preliminary data.</text>
</comment>
<evidence type="ECO:0000313" key="2">
    <source>
        <dbReference type="Proteomes" id="UP001595453"/>
    </source>
</evidence>
<accession>A0ABV7CDL3</accession>
<proteinExistence type="predicted"/>
<dbReference type="GO" id="GO:0003677">
    <property type="term" value="F:DNA binding"/>
    <property type="evidence" value="ECO:0007669"/>
    <property type="project" value="UniProtKB-KW"/>
</dbReference>
<dbReference type="PANTHER" id="PTHR35145">
    <property type="entry name" value="CYTOPLASMIC PROTEIN-RELATED"/>
    <property type="match status" value="1"/>
</dbReference>
<dbReference type="RefSeq" id="WP_377119675.1">
    <property type="nucleotide sequence ID" value="NZ_JBHRSD010000001.1"/>
</dbReference>
<organism evidence="1 2">
    <name type="scientific">Pseudoalteromonas fenneropenaei</name>
    <dbReference type="NCBI Taxonomy" id="1737459"/>
    <lineage>
        <taxon>Bacteria</taxon>
        <taxon>Pseudomonadati</taxon>
        <taxon>Pseudomonadota</taxon>
        <taxon>Gammaproteobacteria</taxon>
        <taxon>Alteromonadales</taxon>
        <taxon>Pseudoalteromonadaceae</taxon>
        <taxon>Pseudoalteromonas</taxon>
    </lineage>
</organism>
<dbReference type="PANTHER" id="PTHR35145:SF1">
    <property type="entry name" value="CYTOPLASMIC PROTEIN"/>
    <property type="match status" value="1"/>
</dbReference>
<evidence type="ECO:0000313" key="1">
    <source>
        <dbReference type="EMBL" id="MFC3030951.1"/>
    </source>
</evidence>
<reference evidence="2" key="1">
    <citation type="journal article" date="2019" name="Int. J. Syst. Evol. Microbiol.">
        <title>The Global Catalogue of Microorganisms (GCM) 10K type strain sequencing project: providing services to taxonomists for standard genome sequencing and annotation.</title>
        <authorList>
            <consortium name="The Broad Institute Genomics Platform"/>
            <consortium name="The Broad Institute Genome Sequencing Center for Infectious Disease"/>
            <person name="Wu L."/>
            <person name="Ma J."/>
        </authorList>
    </citation>
    <scope>NUCLEOTIDE SEQUENCE [LARGE SCALE GENOMIC DNA]</scope>
    <source>
        <strain evidence="2">KCTC 42730</strain>
    </source>
</reference>
<gene>
    <name evidence="1" type="ORF">ACFOEE_00200</name>
</gene>
<keyword evidence="1" id="KW-0238">DNA-binding</keyword>